<protein>
    <submittedName>
        <fullName evidence="2">Uncharacterized protein</fullName>
    </submittedName>
</protein>
<sequence>MPSPAKENPRTLELKKAKKLKRQKINTQERTDDIPNCPSLESIEYYDNFYDADGANSDVSDWSIAGEEENNAAKINKAKEEFAKQLDERQREKDLEEVYGSCIYSTSSSDDEEEEFVDAKEKRMDARTNDPFPNNQWEMCRSCSTEEYDPEKEAEERARAERRRQETQELYDSLIDASVSIGKQAAILFAKIINYSAEYPTPAGIALIIFGLYFTVIYLEMSVAALAEWCIQWFWPTTRLFIRCSERLLTKMAAFLHEMDDIGQSTYCDMANLWCERYEMLCEYRCRFIDMAWERARY</sequence>
<reference evidence="2" key="1">
    <citation type="submission" date="2022-11" db="UniProtKB">
        <authorList>
            <consortium name="WormBaseParasite"/>
        </authorList>
    </citation>
    <scope>IDENTIFICATION</scope>
</reference>
<dbReference type="WBParaSite" id="PS1159_v2.g15104.t1">
    <property type="protein sequence ID" value="PS1159_v2.g15104.t1"/>
    <property type="gene ID" value="PS1159_v2.g15104"/>
</dbReference>
<dbReference type="Proteomes" id="UP000887580">
    <property type="component" value="Unplaced"/>
</dbReference>
<evidence type="ECO:0000313" key="1">
    <source>
        <dbReference type="Proteomes" id="UP000887580"/>
    </source>
</evidence>
<accession>A0AC35F916</accession>
<name>A0AC35F916_9BILA</name>
<evidence type="ECO:0000313" key="2">
    <source>
        <dbReference type="WBParaSite" id="PS1159_v2.g15104.t1"/>
    </source>
</evidence>
<proteinExistence type="predicted"/>
<organism evidence="1 2">
    <name type="scientific">Panagrolaimus sp. PS1159</name>
    <dbReference type="NCBI Taxonomy" id="55785"/>
    <lineage>
        <taxon>Eukaryota</taxon>
        <taxon>Metazoa</taxon>
        <taxon>Ecdysozoa</taxon>
        <taxon>Nematoda</taxon>
        <taxon>Chromadorea</taxon>
        <taxon>Rhabditida</taxon>
        <taxon>Tylenchina</taxon>
        <taxon>Panagrolaimomorpha</taxon>
        <taxon>Panagrolaimoidea</taxon>
        <taxon>Panagrolaimidae</taxon>
        <taxon>Panagrolaimus</taxon>
    </lineage>
</organism>